<feature type="compositionally biased region" description="Basic and acidic residues" evidence="1">
    <location>
        <begin position="208"/>
        <end position="218"/>
    </location>
</feature>
<evidence type="ECO:0000313" key="3">
    <source>
        <dbReference type="EMBL" id="BBZ17146.1"/>
    </source>
</evidence>
<dbReference type="EMBL" id="AP022608">
    <property type="protein sequence ID" value="BBZ17146.1"/>
    <property type="molecule type" value="Genomic_DNA"/>
</dbReference>
<protein>
    <recommendedName>
        <fullName evidence="2">DNA-binding phage zinc finger domain-containing protein</fullName>
    </recommendedName>
</protein>
<sequence length="224" mass="24371">MSVNAGGPAEQPEGGSTGLAGGHRRREVAAALQVACPVPTCGAQPGQPCTIRRHHGPDARHRARIEVARPRKPQPAPWPVDGAGLLLLCQQCWQEISGDGYATANHRAAFMRGKALLAWRRDNPGVDVRRGPAPVPWRLVHRACDNGRRDDDFRIDARYLRNACQLLHLSVRLTGKQWVPNTDWAALVAHIMRASAAPEPETAAAAQRRAEAAKRAVPQEDQDG</sequence>
<dbReference type="Pfam" id="PF24623">
    <property type="entry name" value="Phage_zn_bind_8"/>
    <property type="match status" value="1"/>
</dbReference>
<feature type="domain" description="DNA-binding phage zinc finger" evidence="2">
    <location>
        <begin position="24"/>
        <end position="74"/>
    </location>
</feature>
<gene>
    <name evidence="3" type="ORF">MGAD_14810</name>
</gene>
<feature type="compositionally biased region" description="Low complexity" evidence="1">
    <location>
        <begin position="197"/>
        <end position="207"/>
    </location>
</feature>
<dbReference type="AlphaFoldDB" id="A0A7I7WHR0"/>
<evidence type="ECO:0000256" key="1">
    <source>
        <dbReference type="SAM" id="MobiDB-lite"/>
    </source>
</evidence>
<accession>A0A7I7WHR0</accession>
<name>A0A7I7WHR0_MYCGU</name>
<reference evidence="3 4" key="1">
    <citation type="journal article" date="2019" name="Emerg. Microbes Infect.">
        <title>Comprehensive subspecies identification of 175 nontuberculous mycobacteria species based on 7547 genomic profiles.</title>
        <authorList>
            <person name="Matsumoto Y."/>
            <person name="Kinjo T."/>
            <person name="Motooka D."/>
            <person name="Nabeya D."/>
            <person name="Jung N."/>
            <person name="Uechi K."/>
            <person name="Horii T."/>
            <person name="Iida T."/>
            <person name="Fujita J."/>
            <person name="Nakamura S."/>
        </authorList>
    </citation>
    <scope>NUCLEOTIDE SEQUENCE [LARGE SCALE GENOMIC DNA]</scope>
    <source>
        <strain evidence="3 4">JCM 12688</strain>
    </source>
</reference>
<dbReference type="KEGG" id="mgad:MGAD_14810"/>
<dbReference type="RefSeq" id="WP_163685896.1">
    <property type="nucleotide sequence ID" value="NZ_AP022608.1"/>
</dbReference>
<organism evidence="3 4">
    <name type="scientific">Mycolicibacterium gadium</name>
    <name type="common">Mycobacterium gadium</name>
    <dbReference type="NCBI Taxonomy" id="1794"/>
    <lineage>
        <taxon>Bacteria</taxon>
        <taxon>Bacillati</taxon>
        <taxon>Actinomycetota</taxon>
        <taxon>Actinomycetes</taxon>
        <taxon>Mycobacteriales</taxon>
        <taxon>Mycobacteriaceae</taxon>
        <taxon>Mycolicibacterium</taxon>
    </lineage>
</organism>
<evidence type="ECO:0000259" key="2">
    <source>
        <dbReference type="Pfam" id="PF24623"/>
    </source>
</evidence>
<dbReference type="InterPro" id="IPR056911">
    <property type="entry name" value="Phage_Znf_bind_put"/>
</dbReference>
<feature type="region of interest" description="Disordered" evidence="1">
    <location>
        <begin position="197"/>
        <end position="224"/>
    </location>
</feature>
<feature type="region of interest" description="Disordered" evidence="1">
    <location>
        <begin position="1"/>
        <end position="21"/>
    </location>
</feature>
<dbReference type="Proteomes" id="UP000466187">
    <property type="component" value="Chromosome"/>
</dbReference>
<evidence type="ECO:0000313" key="4">
    <source>
        <dbReference type="Proteomes" id="UP000466187"/>
    </source>
</evidence>
<proteinExistence type="predicted"/>